<accession>A0A9D4ECU3</accession>
<evidence type="ECO:0000313" key="1">
    <source>
        <dbReference type="EMBL" id="KAH3777323.1"/>
    </source>
</evidence>
<reference evidence="1" key="1">
    <citation type="journal article" date="2019" name="bioRxiv">
        <title>The Genome of the Zebra Mussel, Dreissena polymorpha: A Resource for Invasive Species Research.</title>
        <authorList>
            <person name="McCartney M.A."/>
            <person name="Auch B."/>
            <person name="Kono T."/>
            <person name="Mallez S."/>
            <person name="Zhang Y."/>
            <person name="Obille A."/>
            <person name="Becker A."/>
            <person name="Abrahante J.E."/>
            <person name="Garbe J."/>
            <person name="Badalamenti J.P."/>
            <person name="Herman A."/>
            <person name="Mangelson H."/>
            <person name="Liachko I."/>
            <person name="Sullivan S."/>
            <person name="Sone E.D."/>
            <person name="Koren S."/>
            <person name="Silverstein K.A.T."/>
            <person name="Beckman K.B."/>
            <person name="Gohl D.M."/>
        </authorList>
    </citation>
    <scope>NUCLEOTIDE SEQUENCE</scope>
    <source>
        <strain evidence="1">Duluth1</strain>
        <tissue evidence="1">Whole animal</tissue>
    </source>
</reference>
<name>A0A9D4ECU3_DREPO</name>
<dbReference type="Proteomes" id="UP000828390">
    <property type="component" value="Unassembled WGS sequence"/>
</dbReference>
<gene>
    <name evidence="1" type="ORF">DPMN_178763</name>
</gene>
<sequence>MIKKADSVVHDWSVGTASLIWIDALRKCIKLRFPRTRLIYQCISPELLVSPVVDTLLVLETRSPGAIDESPVVTYIYSVPGVLRLIQLRERLFRVKLGVLHIALELLHRDRH</sequence>
<organism evidence="1 2">
    <name type="scientific">Dreissena polymorpha</name>
    <name type="common">Zebra mussel</name>
    <name type="synonym">Mytilus polymorpha</name>
    <dbReference type="NCBI Taxonomy" id="45954"/>
    <lineage>
        <taxon>Eukaryota</taxon>
        <taxon>Metazoa</taxon>
        <taxon>Spiralia</taxon>
        <taxon>Lophotrochozoa</taxon>
        <taxon>Mollusca</taxon>
        <taxon>Bivalvia</taxon>
        <taxon>Autobranchia</taxon>
        <taxon>Heteroconchia</taxon>
        <taxon>Euheterodonta</taxon>
        <taxon>Imparidentia</taxon>
        <taxon>Neoheterodontei</taxon>
        <taxon>Myida</taxon>
        <taxon>Dreissenoidea</taxon>
        <taxon>Dreissenidae</taxon>
        <taxon>Dreissena</taxon>
    </lineage>
</organism>
<protein>
    <submittedName>
        <fullName evidence="1">Uncharacterized protein</fullName>
    </submittedName>
</protein>
<keyword evidence="2" id="KW-1185">Reference proteome</keyword>
<comment type="caution">
    <text evidence="1">The sequence shown here is derived from an EMBL/GenBank/DDBJ whole genome shotgun (WGS) entry which is preliminary data.</text>
</comment>
<dbReference type="AlphaFoldDB" id="A0A9D4ECU3"/>
<proteinExistence type="predicted"/>
<dbReference type="EMBL" id="JAIWYP010000009">
    <property type="protein sequence ID" value="KAH3777323.1"/>
    <property type="molecule type" value="Genomic_DNA"/>
</dbReference>
<evidence type="ECO:0000313" key="2">
    <source>
        <dbReference type="Proteomes" id="UP000828390"/>
    </source>
</evidence>
<reference evidence="1" key="2">
    <citation type="submission" date="2020-11" db="EMBL/GenBank/DDBJ databases">
        <authorList>
            <person name="McCartney M.A."/>
            <person name="Auch B."/>
            <person name="Kono T."/>
            <person name="Mallez S."/>
            <person name="Becker A."/>
            <person name="Gohl D.M."/>
            <person name="Silverstein K.A.T."/>
            <person name="Koren S."/>
            <person name="Bechman K.B."/>
            <person name="Herman A."/>
            <person name="Abrahante J.E."/>
            <person name="Garbe J."/>
        </authorList>
    </citation>
    <scope>NUCLEOTIDE SEQUENCE</scope>
    <source>
        <strain evidence="1">Duluth1</strain>
        <tissue evidence="1">Whole animal</tissue>
    </source>
</reference>